<dbReference type="KEGG" id="knv:Pan216_55240"/>
<dbReference type="Pfam" id="PF11899">
    <property type="entry name" value="DUF3419"/>
    <property type="match status" value="1"/>
</dbReference>
<dbReference type="EMBL" id="CP036279">
    <property type="protein sequence ID" value="QDU64633.1"/>
    <property type="molecule type" value="Genomic_DNA"/>
</dbReference>
<sequence length="399" mass="46460">MKNIGDWFSGKWFNFVHGNNLVYNTCWEDPRLDRVALELGPEDNVLVITSAGCNALDYALVGPQHVYAVDMNPRQNALLELKISAVRNLDYEQFFSLFGLGRLDDSRAVYRRSLRSDLSPWARSYWDRRIGYFTSDPRRRSFYFRGTSGTFARLINVYIDKIAKVRDGISALLAAQTVEEQRVIYDELRDIIFTPFMRWWLGQDTTLSLVGVPRPQRQQVERHYAGGIIEFILESLEAVFASLPIHDNYFWRVYLTGEYSPECCPEYLRPENFQKLRDGAVDRVSTHTCSITDFLESHDGRISRYVLLDHMDWLSTFGVPMLQREWQAIIDKAAPNARLLWRSGGLKTDYVDRLEVFRRDQRYQVSELLSYNRDLAAELHVKDRVHTYGSFHIADLLPA</sequence>
<keyword evidence="2" id="KW-1185">Reference proteome</keyword>
<proteinExistence type="predicted"/>
<reference evidence="1 2" key="1">
    <citation type="submission" date="2019-02" db="EMBL/GenBank/DDBJ databases">
        <title>Deep-cultivation of Planctomycetes and their phenomic and genomic characterization uncovers novel biology.</title>
        <authorList>
            <person name="Wiegand S."/>
            <person name="Jogler M."/>
            <person name="Boedeker C."/>
            <person name="Pinto D."/>
            <person name="Vollmers J."/>
            <person name="Rivas-Marin E."/>
            <person name="Kohn T."/>
            <person name="Peeters S.H."/>
            <person name="Heuer A."/>
            <person name="Rast P."/>
            <person name="Oberbeckmann S."/>
            <person name="Bunk B."/>
            <person name="Jeske O."/>
            <person name="Meyerdierks A."/>
            <person name="Storesund J.E."/>
            <person name="Kallscheuer N."/>
            <person name="Luecker S."/>
            <person name="Lage O.M."/>
            <person name="Pohl T."/>
            <person name="Merkel B.J."/>
            <person name="Hornburger P."/>
            <person name="Mueller R.-W."/>
            <person name="Bruemmer F."/>
            <person name="Labrenz M."/>
            <person name="Spormann A.M."/>
            <person name="Op den Camp H."/>
            <person name="Overmann J."/>
            <person name="Amann R."/>
            <person name="Jetten M.S.M."/>
            <person name="Mascher T."/>
            <person name="Medema M.H."/>
            <person name="Devos D.P."/>
            <person name="Kaster A.-K."/>
            <person name="Ovreas L."/>
            <person name="Rohde M."/>
            <person name="Galperin M.Y."/>
            <person name="Jogler C."/>
        </authorList>
    </citation>
    <scope>NUCLEOTIDE SEQUENCE [LARGE SCALE GENOMIC DNA]</scope>
    <source>
        <strain evidence="1 2">Pan216</strain>
    </source>
</reference>
<protein>
    <recommendedName>
        <fullName evidence="3">S-adenosylmethionine:diacylglycerol 3-amino-3-carboxypropyl transferase</fullName>
    </recommendedName>
</protein>
<dbReference type="OrthoDB" id="1522784at2"/>
<evidence type="ECO:0000313" key="1">
    <source>
        <dbReference type="EMBL" id="QDU64633.1"/>
    </source>
</evidence>
<accession>A0A518BCK7</accession>
<dbReference type="Proteomes" id="UP000317093">
    <property type="component" value="Chromosome"/>
</dbReference>
<dbReference type="RefSeq" id="WP_145262973.1">
    <property type="nucleotide sequence ID" value="NZ_CP036279.1"/>
</dbReference>
<name>A0A518BCK7_9BACT</name>
<dbReference type="PANTHER" id="PTHR47473">
    <property type="entry name" value="BTA1P"/>
    <property type="match status" value="1"/>
</dbReference>
<dbReference type="AlphaFoldDB" id="A0A518BCK7"/>
<dbReference type="PANTHER" id="PTHR47473:SF1">
    <property type="entry name" value="METHYLTRANSFERASE DOMAIN-CONTAINING PROTEIN"/>
    <property type="match status" value="1"/>
</dbReference>
<dbReference type="InterPro" id="IPR021829">
    <property type="entry name" value="DUF3419"/>
</dbReference>
<organism evidence="1 2">
    <name type="scientific">Kolteria novifilia</name>
    <dbReference type="NCBI Taxonomy" id="2527975"/>
    <lineage>
        <taxon>Bacteria</taxon>
        <taxon>Pseudomonadati</taxon>
        <taxon>Planctomycetota</taxon>
        <taxon>Planctomycetia</taxon>
        <taxon>Kolteriales</taxon>
        <taxon>Kolteriaceae</taxon>
        <taxon>Kolteria</taxon>
    </lineage>
</organism>
<gene>
    <name evidence="1" type="ORF">Pan216_55240</name>
</gene>
<evidence type="ECO:0000313" key="2">
    <source>
        <dbReference type="Proteomes" id="UP000317093"/>
    </source>
</evidence>
<evidence type="ECO:0008006" key="3">
    <source>
        <dbReference type="Google" id="ProtNLM"/>
    </source>
</evidence>